<dbReference type="PROSITE" id="PS00108">
    <property type="entry name" value="PROTEIN_KINASE_ST"/>
    <property type="match status" value="1"/>
</dbReference>
<dbReference type="SUPFAM" id="SSF56112">
    <property type="entry name" value="Protein kinase-like (PK-like)"/>
    <property type="match status" value="1"/>
</dbReference>
<dbReference type="PROSITE" id="PS00107">
    <property type="entry name" value="PROTEIN_KINASE_ATP"/>
    <property type="match status" value="1"/>
</dbReference>
<proteinExistence type="inferred from homology"/>
<feature type="binding site" evidence="5">
    <location>
        <position position="55"/>
    </location>
    <ligand>
        <name>ATP</name>
        <dbReference type="ChEBI" id="CHEBI:30616"/>
    </ligand>
</feature>
<dbReference type="InterPro" id="IPR052751">
    <property type="entry name" value="Plant_MAPKKK"/>
</dbReference>
<dbReference type="Proteomes" id="UP001295469">
    <property type="component" value="Chromosome A08"/>
</dbReference>
<dbReference type="PANTHER" id="PTHR48011:SF29">
    <property type="entry name" value="PROTEIN KINASE DOMAIN-CONTAINING PROTEIN"/>
    <property type="match status" value="1"/>
</dbReference>
<comment type="similarity">
    <text evidence="6">Belongs to the protein kinase superfamily.</text>
</comment>
<evidence type="ECO:0000256" key="6">
    <source>
        <dbReference type="RuleBase" id="RU000304"/>
    </source>
</evidence>
<feature type="domain" description="Protein kinase" evidence="7">
    <location>
        <begin position="22"/>
        <end position="290"/>
    </location>
</feature>
<evidence type="ECO:0000259" key="7">
    <source>
        <dbReference type="PROSITE" id="PS50011"/>
    </source>
</evidence>
<dbReference type="EMBL" id="HG994362">
    <property type="protein sequence ID" value="CAF2217345.1"/>
    <property type="molecule type" value="Genomic_DNA"/>
</dbReference>
<keyword evidence="1" id="KW-0808">Transferase</keyword>
<keyword evidence="4 5" id="KW-0067">ATP-binding</keyword>
<dbReference type="GO" id="GO:0005524">
    <property type="term" value="F:ATP binding"/>
    <property type="evidence" value="ECO:0007669"/>
    <property type="project" value="UniProtKB-UniRule"/>
</dbReference>
<reference evidence="8" key="1">
    <citation type="submission" date="2021-01" db="EMBL/GenBank/DDBJ databases">
        <authorList>
            <consortium name="Genoscope - CEA"/>
            <person name="William W."/>
        </authorList>
    </citation>
    <scope>NUCLEOTIDE SEQUENCE</scope>
</reference>
<name>A0A816ZNH0_BRANA</name>
<accession>A0A816ZNH0</accession>
<dbReference type="GO" id="GO:0004674">
    <property type="term" value="F:protein serine/threonine kinase activity"/>
    <property type="evidence" value="ECO:0007669"/>
    <property type="project" value="UniProtKB-KW"/>
</dbReference>
<dbReference type="Pfam" id="PF00069">
    <property type="entry name" value="Pkinase"/>
    <property type="match status" value="1"/>
</dbReference>
<keyword evidence="6" id="KW-0723">Serine/threonine-protein kinase</keyword>
<evidence type="ECO:0000256" key="2">
    <source>
        <dbReference type="ARBA" id="ARBA00022741"/>
    </source>
</evidence>
<evidence type="ECO:0000256" key="1">
    <source>
        <dbReference type="ARBA" id="ARBA00022679"/>
    </source>
</evidence>
<protein>
    <submittedName>
        <fullName evidence="8">(rape) hypothetical protein</fullName>
    </submittedName>
</protein>
<dbReference type="InterPro" id="IPR000719">
    <property type="entry name" value="Prot_kinase_dom"/>
</dbReference>
<keyword evidence="2 5" id="KW-0547">Nucleotide-binding</keyword>
<dbReference type="AlphaFoldDB" id="A0A816ZNH0"/>
<organism evidence="8">
    <name type="scientific">Brassica napus</name>
    <name type="common">Rape</name>
    <dbReference type="NCBI Taxonomy" id="3708"/>
    <lineage>
        <taxon>Eukaryota</taxon>
        <taxon>Viridiplantae</taxon>
        <taxon>Streptophyta</taxon>
        <taxon>Embryophyta</taxon>
        <taxon>Tracheophyta</taxon>
        <taxon>Spermatophyta</taxon>
        <taxon>Magnoliopsida</taxon>
        <taxon>eudicotyledons</taxon>
        <taxon>Gunneridae</taxon>
        <taxon>Pentapetalae</taxon>
        <taxon>rosids</taxon>
        <taxon>malvids</taxon>
        <taxon>Brassicales</taxon>
        <taxon>Brassicaceae</taxon>
        <taxon>Brassiceae</taxon>
        <taxon>Brassica</taxon>
    </lineage>
</organism>
<evidence type="ECO:0000256" key="5">
    <source>
        <dbReference type="PROSITE-ProRule" id="PRU10141"/>
    </source>
</evidence>
<keyword evidence="3" id="KW-0418">Kinase</keyword>
<dbReference type="Gene3D" id="3.30.200.20">
    <property type="entry name" value="Phosphorylase Kinase, domain 1"/>
    <property type="match status" value="1"/>
</dbReference>
<evidence type="ECO:0000313" key="8">
    <source>
        <dbReference type="EMBL" id="CAF2217345.1"/>
    </source>
</evidence>
<evidence type="ECO:0000256" key="3">
    <source>
        <dbReference type="ARBA" id="ARBA00022777"/>
    </source>
</evidence>
<evidence type="ECO:0000256" key="4">
    <source>
        <dbReference type="ARBA" id="ARBA00022840"/>
    </source>
</evidence>
<dbReference type="InterPro" id="IPR008271">
    <property type="entry name" value="Ser/Thr_kinase_AS"/>
</dbReference>
<dbReference type="PROSITE" id="PS50011">
    <property type="entry name" value="PROTEIN_KINASE_DOM"/>
    <property type="match status" value="1"/>
</dbReference>
<feature type="non-terminal residue" evidence="8">
    <location>
        <position position="1"/>
    </location>
</feature>
<dbReference type="PANTHER" id="PTHR48011">
    <property type="entry name" value="CCR4-NOT TRANSCRIPTIONAL COMPLEX SUBUNIT CAF120-RELATED"/>
    <property type="match status" value="1"/>
</dbReference>
<dbReference type="InterPro" id="IPR011009">
    <property type="entry name" value="Kinase-like_dom_sf"/>
</dbReference>
<sequence length="373" mass="42560">FRAIISRNPRKSTPIEKMQSNEEFVKFLGEGAYGYVNLVRYTNPDDGSSFLSAVKNSYDADYDTLQKELEILLKLRGCPRIVTCFGHSLRQGLSNYGNKVHKLQLEYASEGSLNAFMDHYADRKLPEPLVKDFTRMILEGLVSIHDHGYVHCDIKPDNLLVFPSRQDSFELKISDFGNTLEVGEVPKFWESEFPWVGTPIYMPPESVRDGFANKGIDLWSVGCLVLEMYTGVIPWEGVNINLLATRLRCGKAPEIPESLPSDAKAFIETCFSRNPEERGSARELLLHPFLPRPQVEEEAEDKKTSNSFLLKLFKLRIRRTSSNKKPTADVVAVSDKKPLKFRFFPTKTTQFKRTLNKVLRLKKSTDFNLVSVH</sequence>
<dbReference type="Gene3D" id="1.10.510.10">
    <property type="entry name" value="Transferase(Phosphotransferase) domain 1"/>
    <property type="match status" value="1"/>
</dbReference>
<gene>
    <name evidence="8" type="ORF">DARMORV10_A08P03950.1</name>
</gene>
<dbReference type="InterPro" id="IPR017441">
    <property type="entry name" value="Protein_kinase_ATP_BS"/>
</dbReference>
<dbReference type="SMART" id="SM00220">
    <property type="entry name" value="S_TKc"/>
    <property type="match status" value="1"/>
</dbReference>